<name>A0A3B0SEX9_9ZZZZ</name>
<proteinExistence type="predicted"/>
<organism evidence="1">
    <name type="scientific">hydrothermal vent metagenome</name>
    <dbReference type="NCBI Taxonomy" id="652676"/>
    <lineage>
        <taxon>unclassified sequences</taxon>
        <taxon>metagenomes</taxon>
        <taxon>ecological metagenomes</taxon>
    </lineage>
</organism>
<accession>A0A3B0SEX9</accession>
<dbReference type="EC" id="6.4.1.2" evidence="1"/>
<dbReference type="GO" id="GO:0009317">
    <property type="term" value="C:acetyl-CoA carboxylase complex"/>
    <property type="evidence" value="ECO:0007669"/>
    <property type="project" value="InterPro"/>
</dbReference>
<protein>
    <submittedName>
        <fullName evidence="1">Acetyl-coenzyme A carboxyl transferase alpha chain</fullName>
        <ecNumber evidence="1">6.4.1.2</ecNumber>
    </submittedName>
</protein>
<dbReference type="EMBL" id="UOEH01000414">
    <property type="protein sequence ID" value="VAW03828.1"/>
    <property type="molecule type" value="Genomic_DNA"/>
</dbReference>
<feature type="non-terminal residue" evidence="1">
    <location>
        <position position="1"/>
    </location>
</feature>
<dbReference type="Pfam" id="PF03255">
    <property type="entry name" value="ACCA"/>
    <property type="match status" value="1"/>
</dbReference>
<sequence>VGGAHRDPDATIERLGDAVETAIRELENLSPEALRTQRREKFIAIGRVGLS</sequence>
<reference evidence="1" key="1">
    <citation type="submission" date="2018-06" db="EMBL/GenBank/DDBJ databases">
        <authorList>
            <person name="Zhirakovskaya E."/>
        </authorList>
    </citation>
    <scope>NUCLEOTIDE SEQUENCE</scope>
</reference>
<evidence type="ECO:0000313" key="1">
    <source>
        <dbReference type="EMBL" id="VAW03828.1"/>
    </source>
</evidence>
<dbReference type="GO" id="GO:0016743">
    <property type="term" value="F:carboxyl- or carbamoyltransferase activity"/>
    <property type="evidence" value="ECO:0007669"/>
    <property type="project" value="InterPro"/>
</dbReference>
<gene>
    <name evidence="1" type="ORF">MNBD_ALPHA05-1367</name>
</gene>
<keyword evidence="1" id="KW-0436">Ligase</keyword>
<keyword evidence="1" id="KW-0808">Transferase</keyword>
<dbReference type="Gene3D" id="3.90.226.10">
    <property type="entry name" value="2-enoyl-CoA Hydratase, Chain A, domain 1"/>
    <property type="match status" value="1"/>
</dbReference>
<dbReference type="GO" id="GO:0003989">
    <property type="term" value="F:acetyl-CoA carboxylase activity"/>
    <property type="evidence" value="ECO:0007669"/>
    <property type="project" value="UniProtKB-EC"/>
</dbReference>
<dbReference type="GO" id="GO:0006633">
    <property type="term" value="P:fatty acid biosynthetic process"/>
    <property type="evidence" value="ECO:0007669"/>
    <property type="project" value="InterPro"/>
</dbReference>
<dbReference type="InterPro" id="IPR001095">
    <property type="entry name" value="Acetyl_CoA_COase_a_su"/>
</dbReference>
<dbReference type="AlphaFoldDB" id="A0A3B0SEX9"/>